<dbReference type="EMBL" id="CP042913">
    <property type="protein sequence ID" value="QEG36373.1"/>
    <property type="molecule type" value="Genomic_DNA"/>
</dbReference>
<evidence type="ECO:0000313" key="3">
    <source>
        <dbReference type="Proteomes" id="UP000323917"/>
    </source>
</evidence>
<keyword evidence="3" id="KW-1185">Reference proteome</keyword>
<dbReference type="PROSITE" id="PS00018">
    <property type="entry name" value="EF_HAND_1"/>
    <property type="match status" value="1"/>
</dbReference>
<gene>
    <name evidence="2" type="ORF">Pr1d_36870</name>
</gene>
<sequence precursor="true">MKRTNNVCVLAVLVVAVLTMASQSRAQQTLRYRTGGAWENVSDGITPGWGVNPDQPGSSVPVAGDEARVNWAGSTVTLDYAAPAFERLLIGVDEAGTMEVNGGGVLSAIQDVVVGNNNFTEGYMDVNDGATVDVGRILWVGKGGPNDGPGDTLGYLNINSGGVVNVANHLWWGVKGTAEVNISGTLNQTGGILGLGTINALDSGAQGGTAVVNILDGGLMALNNIHAGGTQSSIQPGSYIDISGSGQLTLPGDFVGVLEGYRDASKLYGNGVPGAVDIALSPVVGGPGDFNDDGVVDGADFLEWQRDTNVGALADWQTNYGTTGMQTVVTAMSAPIIAAVPEPGALTLMLTSALALSGFRRRSFR</sequence>
<proteinExistence type="predicted"/>
<evidence type="ECO:0000256" key="1">
    <source>
        <dbReference type="SAM" id="SignalP"/>
    </source>
</evidence>
<feature type="signal peptide" evidence="1">
    <location>
        <begin position="1"/>
        <end position="26"/>
    </location>
</feature>
<feature type="chain" id="PRO_5023005324" description="PEP-CTERM protein-sorting domain-containing protein" evidence="1">
    <location>
        <begin position="27"/>
        <end position="365"/>
    </location>
</feature>
<evidence type="ECO:0008006" key="4">
    <source>
        <dbReference type="Google" id="ProtNLM"/>
    </source>
</evidence>
<dbReference type="OrthoDB" id="258228at2"/>
<dbReference type="AlphaFoldDB" id="A0A5B9QQX2"/>
<reference evidence="2 3" key="1">
    <citation type="submission" date="2019-08" db="EMBL/GenBank/DDBJ databases">
        <title>Deep-cultivation of Planctomycetes and their phenomic and genomic characterization uncovers novel biology.</title>
        <authorList>
            <person name="Wiegand S."/>
            <person name="Jogler M."/>
            <person name="Boedeker C."/>
            <person name="Pinto D."/>
            <person name="Vollmers J."/>
            <person name="Rivas-Marin E."/>
            <person name="Kohn T."/>
            <person name="Peeters S.H."/>
            <person name="Heuer A."/>
            <person name="Rast P."/>
            <person name="Oberbeckmann S."/>
            <person name="Bunk B."/>
            <person name="Jeske O."/>
            <person name="Meyerdierks A."/>
            <person name="Storesund J.E."/>
            <person name="Kallscheuer N."/>
            <person name="Luecker S."/>
            <person name="Lage O.M."/>
            <person name="Pohl T."/>
            <person name="Merkel B.J."/>
            <person name="Hornburger P."/>
            <person name="Mueller R.-W."/>
            <person name="Bruemmer F."/>
            <person name="Labrenz M."/>
            <person name="Spormann A.M."/>
            <person name="Op den Camp H."/>
            <person name="Overmann J."/>
            <person name="Amann R."/>
            <person name="Jetten M.S.M."/>
            <person name="Mascher T."/>
            <person name="Medema M.H."/>
            <person name="Devos D.P."/>
            <person name="Kaster A.-K."/>
            <person name="Ovreas L."/>
            <person name="Rohde M."/>
            <person name="Galperin M.Y."/>
            <person name="Jogler C."/>
        </authorList>
    </citation>
    <scope>NUCLEOTIDE SEQUENCE [LARGE SCALE GENOMIC DNA]</scope>
    <source>
        <strain evidence="2 3">Pr1d</strain>
    </source>
</reference>
<dbReference type="KEGG" id="bgok:Pr1d_36870"/>
<organism evidence="2 3">
    <name type="scientific">Bythopirellula goksoeyrii</name>
    <dbReference type="NCBI Taxonomy" id="1400387"/>
    <lineage>
        <taxon>Bacteria</taxon>
        <taxon>Pseudomonadati</taxon>
        <taxon>Planctomycetota</taxon>
        <taxon>Planctomycetia</taxon>
        <taxon>Pirellulales</taxon>
        <taxon>Lacipirellulaceae</taxon>
        <taxon>Bythopirellula</taxon>
    </lineage>
</organism>
<dbReference type="RefSeq" id="WP_148074724.1">
    <property type="nucleotide sequence ID" value="NZ_CP042913.1"/>
</dbReference>
<keyword evidence="1" id="KW-0732">Signal</keyword>
<protein>
    <recommendedName>
        <fullName evidence="4">PEP-CTERM protein-sorting domain-containing protein</fullName>
    </recommendedName>
</protein>
<dbReference type="Proteomes" id="UP000323917">
    <property type="component" value="Chromosome"/>
</dbReference>
<name>A0A5B9QQX2_9BACT</name>
<evidence type="ECO:0000313" key="2">
    <source>
        <dbReference type="EMBL" id="QEG36373.1"/>
    </source>
</evidence>
<dbReference type="InterPro" id="IPR018247">
    <property type="entry name" value="EF_Hand_1_Ca_BS"/>
</dbReference>
<accession>A0A5B9QQX2</accession>